<comment type="subcellular location">
    <subcellularLocation>
        <location evidence="1">Membrane</location>
        <topology evidence="1">Multi-pass membrane protein</topology>
    </subcellularLocation>
</comment>
<evidence type="ECO:0000256" key="4">
    <source>
        <dbReference type="ARBA" id="ARBA00022989"/>
    </source>
</evidence>
<feature type="transmembrane region" description="Helical" evidence="8">
    <location>
        <begin position="460"/>
        <end position="479"/>
    </location>
</feature>
<evidence type="ECO:0000256" key="2">
    <source>
        <dbReference type="ARBA" id="ARBA00022679"/>
    </source>
</evidence>
<name>A0A9W8HBA9_9FUNG</name>
<evidence type="ECO:0000256" key="7">
    <source>
        <dbReference type="SAM" id="MobiDB-lite"/>
    </source>
</evidence>
<evidence type="ECO:0000313" key="10">
    <source>
        <dbReference type="Proteomes" id="UP001140217"/>
    </source>
</evidence>
<feature type="compositionally biased region" description="Pro residues" evidence="7">
    <location>
        <begin position="397"/>
        <end position="417"/>
    </location>
</feature>
<feature type="region of interest" description="Disordered" evidence="7">
    <location>
        <begin position="396"/>
        <end position="417"/>
    </location>
</feature>
<evidence type="ECO:0000256" key="5">
    <source>
        <dbReference type="ARBA" id="ARBA00023136"/>
    </source>
</evidence>
<dbReference type="PANTHER" id="PTHR13906:SF4">
    <property type="entry name" value="LYSOPHOSPHOLIPID ACYLTRANSFERASE 6"/>
    <property type="match status" value="1"/>
</dbReference>
<dbReference type="EMBL" id="JANBUL010000116">
    <property type="protein sequence ID" value="KAJ2781046.1"/>
    <property type="molecule type" value="Genomic_DNA"/>
</dbReference>
<organism evidence="9 10">
    <name type="scientific">Coemansia javaensis</name>
    <dbReference type="NCBI Taxonomy" id="2761396"/>
    <lineage>
        <taxon>Eukaryota</taxon>
        <taxon>Fungi</taxon>
        <taxon>Fungi incertae sedis</taxon>
        <taxon>Zoopagomycota</taxon>
        <taxon>Kickxellomycotina</taxon>
        <taxon>Kickxellomycetes</taxon>
        <taxon>Kickxellales</taxon>
        <taxon>Kickxellaceae</taxon>
        <taxon>Coemansia</taxon>
    </lineage>
</organism>
<dbReference type="AlphaFoldDB" id="A0A9W8HBA9"/>
<evidence type="ECO:0000256" key="3">
    <source>
        <dbReference type="ARBA" id="ARBA00022692"/>
    </source>
</evidence>
<keyword evidence="2" id="KW-0808">Transferase</keyword>
<dbReference type="GO" id="GO:0046474">
    <property type="term" value="P:glycerophospholipid biosynthetic process"/>
    <property type="evidence" value="ECO:0007669"/>
    <property type="project" value="TreeGrafter"/>
</dbReference>
<evidence type="ECO:0000256" key="8">
    <source>
        <dbReference type="SAM" id="Phobius"/>
    </source>
</evidence>
<keyword evidence="4 8" id="KW-1133">Transmembrane helix</keyword>
<comment type="caution">
    <text evidence="9">The sequence shown here is derived from an EMBL/GenBank/DDBJ whole genome shotgun (WGS) entry which is preliminary data.</text>
</comment>
<evidence type="ECO:0000256" key="1">
    <source>
        <dbReference type="ARBA" id="ARBA00004141"/>
    </source>
</evidence>
<reference evidence="9" key="1">
    <citation type="submission" date="2022-07" db="EMBL/GenBank/DDBJ databases">
        <title>Phylogenomic reconstructions and comparative analyses of Kickxellomycotina fungi.</title>
        <authorList>
            <person name="Reynolds N.K."/>
            <person name="Stajich J.E."/>
            <person name="Barry K."/>
            <person name="Grigoriev I.V."/>
            <person name="Crous P."/>
            <person name="Smith M.E."/>
        </authorList>
    </citation>
    <scope>NUCLEOTIDE SEQUENCE</scope>
    <source>
        <strain evidence="9">NBRC 105414</strain>
    </source>
</reference>
<dbReference type="Proteomes" id="UP001140217">
    <property type="component" value="Unassembled WGS sequence"/>
</dbReference>
<dbReference type="GO" id="GO:0005783">
    <property type="term" value="C:endoplasmic reticulum"/>
    <property type="evidence" value="ECO:0007669"/>
    <property type="project" value="TreeGrafter"/>
</dbReference>
<keyword evidence="5 8" id="KW-0472">Membrane</keyword>
<evidence type="ECO:0000313" key="9">
    <source>
        <dbReference type="EMBL" id="KAJ2781046.1"/>
    </source>
</evidence>
<feature type="transmembrane region" description="Helical" evidence="8">
    <location>
        <begin position="426"/>
        <end position="448"/>
    </location>
</feature>
<dbReference type="PANTHER" id="PTHR13906">
    <property type="entry name" value="PORCUPINE"/>
    <property type="match status" value="1"/>
</dbReference>
<gene>
    <name evidence="9" type="primary">ale1</name>
    <name evidence="9" type="ORF">H4R18_003093</name>
</gene>
<keyword evidence="10" id="KW-1185">Reference proteome</keyword>
<dbReference type="OrthoDB" id="286734at2759"/>
<feature type="transmembrane region" description="Helical" evidence="8">
    <location>
        <begin position="172"/>
        <end position="195"/>
    </location>
</feature>
<keyword evidence="6 9" id="KW-0012">Acyltransferase</keyword>
<dbReference type="GO" id="GO:0016020">
    <property type="term" value="C:membrane"/>
    <property type="evidence" value="ECO:0007669"/>
    <property type="project" value="UniProtKB-SubCell"/>
</dbReference>
<sequence>MRAINQGLAWLSARYLGGVPTDNVAIVAGVLLTYVLGHAFQRIPPRMAGARHAFSVASTVLAYGVVQDHMVGLAHLAAAAVVVYLLIRALPGVHMPRAVFAVAMLHMSYSHVRRQMHERVSGRVEQDYTGAQMIFVIKATSLANCIYDGRRADPERMTPYQRRNAIARPPGFLEFLGYMAFYPSFAVGPAFELAAYRRMMALDSRRVAGPLARRAYARLAQGAFWMAVYLLCKDAFTFAELARPGFYAQRSLGSAALYLCAAGVVARAAYYTAWKMSEGACVLAGLGFGGLDESGSPQWLDIANVHVRGVELGANIKTMVDSWNIGTNTWLRHHVYLRVIPQPVSGARASSTPATLLTFLVSAWWHGFYPGYYLTFVLGALAASAARVLRRNLRPLVAPPPPPPPPDGQPATTPAPTPAAKRVYDVAAWALAKYSLDFVAAPFMLLALQPSLLMWRYNYYAVPLGVLAVFAAFGALDLARRPHPSAKRQK</sequence>
<feature type="transmembrane region" description="Helical" evidence="8">
    <location>
        <begin position="15"/>
        <end position="36"/>
    </location>
</feature>
<keyword evidence="3 8" id="KW-0812">Transmembrane</keyword>
<dbReference type="GO" id="GO:0003841">
    <property type="term" value="F:1-acylglycerol-3-phosphate O-acyltransferase activity"/>
    <property type="evidence" value="ECO:0007669"/>
    <property type="project" value="TreeGrafter"/>
</dbReference>
<feature type="transmembrane region" description="Helical" evidence="8">
    <location>
        <begin position="371"/>
        <end position="389"/>
    </location>
</feature>
<dbReference type="InterPro" id="IPR049941">
    <property type="entry name" value="LPLAT_7/PORCN-like"/>
</dbReference>
<dbReference type="GO" id="GO:0047184">
    <property type="term" value="F:1-acylglycerophosphocholine O-acyltransferase activity"/>
    <property type="evidence" value="ECO:0007669"/>
    <property type="project" value="TreeGrafter"/>
</dbReference>
<dbReference type="InterPro" id="IPR004299">
    <property type="entry name" value="MBOAT_fam"/>
</dbReference>
<protein>
    <submittedName>
        <fullName evidence="9">Lysophospholipid acyltransferase</fullName>
    </submittedName>
</protein>
<feature type="transmembrane region" description="Helical" evidence="8">
    <location>
        <begin position="72"/>
        <end position="90"/>
    </location>
</feature>
<accession>A0A9W8HBA9</accession>
<feature type="transmembrane region" description="Helical" evidence="8">
    <location>
        <begin position="252"/>
        <end position="270"/>
    </location>
</feature>
<evidence type="ECO:0000256" key="6">
    <source>
        <dbReference type="ARBA" id="ARBA00023315"/>
    </source>
</evidence>
<proteinExistence type="predicted"/>
<dbReference type="Pfam" id="PF03062">
    <property type="entry name" value="MBOAT"/>
    <property type="match status" value="1"/>
</dbReference>
<dbReference type="GO" id="GO:0030258">
    <property type="term" value="P:lipid modification"/>
    <property type="evidence" value="ECO:0007669"/>
    <property type="project" value="TreeGrafter"/>
</dbReference>